<keyword evidence="4" id="KW-0804">Transcription</keyword>
<name>A0ABD1C124_CARAN</name>
<reference evidence="8 9" key="1">
    <citation type="submission" date="2024-04" db="EMBL/GenBank/DDBJ databases">
        <title>Genome assembly C_amara_ONT_v2.</title>
        <authorList>
            <person name="Yant L."/>
            <person name="Moore C."/>
            <person name="Slenker M."/>
        </authorList>
    </citation>
    <scope>NUCLEOTIDE SEQUENCE [LARGE SCALE GENOMIC DNA]</scope>
    <source>
        <tissue evidence="8">Leaf</tissue>
    </source>
</reference>
<evidence type="ECO:0000256" key="6">
    <source>
        <dbReference type="SAM" id="MobiDB-lite"/>
    </source>
</evidence>
<dbReference type="AlphaFoldDB" id="A0ABD1C124"/>
<keyword evidence="5" id="KW-0539">Nucleus</keyword>
<evidence type="ECO:0000256" key="2">
    <source>
        <dbReference type="ARBA" id="ARBA00023015"/>
    </source>
</evidence>
<dbReference type="GO" id="GO:0005634">
    <property type="term" value="C:nucleus"/>
    <property type="evidence" value="ECO:0007669"/>
    <property type="project" value="UniProtKB-SubCell"/>
</dbReference>
<keyword evidence="3" id="KW-0238">DNA-binding</keyword>
<evidence type="ECO:0000256" key="5">
    <source>
        <dbReference type="ARBA" id="ARBA00023242"/>
    </source>
</evidence>
<dbReference type="PROSITE" id="PS50811">
    <property type="entry name" value="WRKY"/>
    <property type="match status" value="1"/>
</dbReference>
<dbReference type="EMBL" id="JBANAX010000079">
    <property type="protein sequence ID" value="KAL1223157.1"/>
    <property type="molecule type" value="Genomic_DNA"/>
</dbReference>
<dbReference type="PANTHER" id="PTHR31282">
    <property type="entry name" value="WRKY TRANSCRIPTION FACTOR 21-RELATED"/>
    <property type="match status" value="1"/>
</dbReference>
<evidence type="ECO:0000259" key="7">
    <source>
        <dbReference type="PROSITE" id="PS50811"/>
    </source>
</evidence>
<comment type="caution">
    <text evidence="8">The sequence shown here is derived from an EMBL/GenBank/DDBJ whole genome shotgun (WGS) entry which is preliminary data.</text>
</comment>
<keyword evidence="2" id="KW-0805">Transcription regulation</keyword>
<protein>
    <submittedName>
        <fullName evidence="8">WRKY transcription factor 64</fullName>
    </submittedName>
</protein>
<feature type="region of interest" description="Disordered" evidence="6">
    <location>
        <begin position="89"/>
        <end position="108"/>
    </location>
</feature>
<feature type="compositionally biased region" description="Basic and acidic residues" evidence="6">
    <location>
        <begin position="91"/>
        <end position="107"/>
    </location>
</feature>
<evidence type="ECO:0000256" key="1">
    <source>
        <dbReference type="ARBA" id="ARBA00004123"/>
    </source>
</evidence>
<sequence length="254" mass="28815">MFSYIDYKAVEALLHGQGCANNLKTLLENREISSVSIQPLVNTILDSFSLALSSMNSPNPPPYHESSFQYMASHVSRRSSKKKVYGAEGLENYRDDSPTPRPDDGFSWRKYGQKTIKTSPHQRSYYRCTYAKDHNCNASKRVQKIKDNPPVYRSTYVGKHVCKAPAFAVNDDAYGSEMIQFDQVVSEPVMPQLATIDHQAIAMEDQGTDHMVHIINQDCDINDSLVDDEPFWASYFPPLPTGDLIFWDNIVTFD</sequence>
<dbReference type="Pfam" id="PF03106">
    <property type="entry name" value="WRKY"/>
    <property type="match status" value="1"/>
</dbReference>
<organism evidence="8 9">
    <name type="scientific">Cardamine amara subsp. amara</name>
    <dbReference type="NCBI Taxonomy" id="228776"/>
    <lineage>
        <taxon>Eukaryota</taxon>
        <taxon>Viridiplantae</taxon>
        <taxon>Streptophyta</taxon>
        <taxon>Embryophyta</taxon>
        <taxon>Tracheophyta</taxon>
        <taxon>Spermatophyta</taxon>
        <taxon>Magnoliopsida</taxon>
        <taxon>eudicotyledons</taxon>
        <taxon>Gunneridae</taxon>
        <taxon>Pentapetalae</taxon>
        <taxon>rosids</taxon>
        <taxon>malvids</taxon>
        <taxon>Brassicales</taxon>
        <taxon>Brassicaceae</taxon>
        <taxon>Cardamineae</taxon>
        <taxon>Cardamine</taxon>
    </lineage>
</organism>
<comment type="subcellular location">
    <subcellularLocation>
        <location evidence="1">Nucleus</location>
    </subcellularLocation>
</comment>
<accession>A0ABD1C124</accession>
<dbReference type="SMART" id="SM00774">
    <property type="entry name" value="WRKY"/>
    <property type="match status" value="1"/>
</dbReference>
<evidence type="ECO:0000313" key="9">
    <source>
        <dbReference type="Proteomes" id="UP001558713"/>
    </source>
</evidence>
<proteinExistence type="predicted"/>
<dbReference type="InterPro" id="IPR044810">
    <property type="entry name" value="WRKY_plant"/>
</dbReference>
<dbReference type="Gene3D" id="2.20.25.80">
    <property type="entry name" value="WRKY domain"/>
    <property type="match status" value="1"/>
</dbReference>
<evidence type="ECO:0000256" key="3">
    <source>
        <dbReference type="ARBA" id="ARBA00023125"/>
    </source>
</evidence>
<evidence type="ECO:0000313" key="8">
    <source>
        <dbReference type="EMBL" id="KAL1223157.1"/>
    </source>
</evidence>
<dbReference type="Proteomes" id="UP001558713">
    <property type="component" value="Unassembled WGS sequence"/>
</dbReference>
<dbReference type="InterPro" id="IPR003657">
    <property type="entry name" value="WRKY_dom"/>
</dbReference>
<dbReference type="InterPro" id="IPR036576">
    <property type="entry name" value="WRKY_dom_sf"/>
</dbReference>
<dbReference type="GO" id="GO:0003677">
    <property type="term" value="F:DNA binding"/>
    <property type="evidence" value="ECO:0007669"/>
    <property type="project" value="UniProtKB-KW"/>
</dbReference>
<gene>
    <name evidence="8" type="ORF">V5N11_029394</name>
</gene>
<feature type="domain" description="WRKY" evidence="7">
    <location>
        <begin position="97"/>
        <end position="165"/>
    </location>
</feature>
<dbReference type="SUPFAM" id="SSF118290">
    <property type="entry name" value="WRKY DNA-binding domain"/>
    <property type="match status" value="1"/>
</dbReference>
<evidence type="ECO:0000256" key="4">
    <source>
        <dbReference type="ARBA" id="ARBA00023163"/>
    </source>
</evidence>
<keyword evidence="9" id="KW-1185">Reference proteome</keyword>